<proteinExistence type="inferred from homology"/>
<dbReference type="InterPro" id="IPR002347">
    <property type="entry name" value="SDR_fam"/>
</dbReference>
<dbReference type="RefSeq" id="WP_169530430.1">
    <property type="nucleotide sequence ID" value="NZ_JABBGH010000001.1"/>
</dbReference>
<dbReference type="PANTHER" id="PTHR24321">
    <property type="entry name" value="DEHYDROGENASES, SHORT CHAIN"/>
    <property type="match status" value="1"/>
</dbReference>
<evidence type="ECO:0000256" key="3">
    <source>
        <dbReference type="ARBA" id="ARBA00023027"/>
    </source>
</evidence>
<name>A0A7Y0ADN6_9BACT</name>
<comment type="caution">
    <text evidence="5">The sequence shown here is derived from an EMBL/GenBank/DDBJ whole genome shotgun (WGS) entry which is preliminary data.</text>
</comment>
<dbReference type="PRINTS" id="PR00081">
    <property type="entry name" value="GDHRDH"/>
</dbReference>
<dbReference type="InterPro" id="IPR057326">
    <property type="entry name" value="KR_dom"/>
</dbReference>
<keyword evidence="6" id="KW-1185">Reference proteome</keyword>
<keyword evidence="2" id="KW-0560">Oxidoreductase</keyword>
<dbReference type="SMART" id="SM00822">
    <property type="entry name" value="PKS_KR"/>
    <property type="match status" value="1"/>
</dbReference>
<dbReference type="FunFam" id="3.40.50.720:FF:000084">
    <property type="entry name" value="Short-chain dehydrogenase reductase"/>
    <property type="match status" value="1"/>
</dbReference>
<dbReference type="Proteomes" id="UP000559626">
    <property type="component" value="Unassembled WGS sequence"/>
</dbReference>
<dbReference type="SUPFAM" id="SSF51735">
    <property type="entry name" value="NAD(P)-binding Rossmann-fold domains"/>
    <property type="match status" value="1"/>
</dbReference>
<dbReference type="GO" id="GO:0016491">
    <property type="term" value="F:oxidoreductase activity"/>
    <property type="evidence" value="ECO:0007669"/>
    <property type="project" value="UniProtKB-KW"/>
</dbReference>
<accession>A0A7Y0ADN6</accession>
<reference evidence="5 6" key="1">
    <citation type="submission" date="2020-04" db="EMBL/GenBank/DDBJ databases">
        <title>Hymenobacter polaris sp. nov., isolated from Arctic soil.</title>
        <authorList>
            <person name="Dahal R.H."/>
        </authorList>
    </citation>
    <scope>NUCLEOTIDE SEQUENCE [LARGE SCALE GENOMIC DNA]</scope>
    <source>
        <strain evidence="5 6">RP-2-7</strain>
    </source>
</reference>
<comment type="similarity">
    <text evidence="1">Belongs to the short-chain dehydrogenases/reductases (SDR) family.</text>
</comment>
<evidence type="ECO:0000256" key="1">
    <source>
        <dbReference type="ARBA" id="ARBA00006484"/>
    </source>
</evidence>
<gene>
    <name evidence="5" type="ORF">HHL22_08185</name>
</gene>
<dbReference type="CDD" id="cd05233">
    <property type="entry name" value="SDR_c"/>
    <property type="match status" value="1"/>
</dbReference>
<dbReference type="EMBL" id="JABBGH010000001">
    <property type="protein sequence ID" value="NML65180.1"/>
    <property type="molecule type" value="Genomic_DNA"/>
</dbReference>
<dbReference type="PRINTS" id="PR00080">
    <property type="entry name" value="SDRFAMILY"/>
</dbReference>
<dbReference type="Gene3D" id="3.40.50.720">
    <property type="entry name" value="NAD(P)-binding Rossmann-like Domain"/>
    <property type="match status" value="1"/>
</dbReference>
<evidence type="ECO:0000313" key="6">
    <source>
        <dbReference type="Proteomes" id="UP000559626"/>
    </source>
</evidence>
<organism evidence="5 6">
    <name type="scientific">Hymenobacter polaris</name>
    <dbReference type="NCBI Taxonomy" id="2682546"/>
    <lineage>
        <taxon>Bacteria</taxon>
        <taxon>Pseudomonadati</taxon>
        <taxon>Bacteroidota</taxon>
        <taxon>Cytophagia</taxon>
        <taxon>Cytophagales</taxon>
        <taxon>Hymenobacteraceae</taxon>
        <taxon>Hymenobacter</taxon>
    </lineage>
</organism>
<protein>
    <submittedName>
        <fullName evidence="5">SDR family oxidoreductase</fullName>
    </submittedName>
</protein>
<dbReference type="AlphaFoldDB" id="A0A7Y0ADN6"/>
<sequence>MADNLKDKVALLTGGTSGIGLEVARQLVARGARVVLAGRSAPQGQAAAQALGGPEQVRFVAADVSQENQVQALVAETLAHFGRLDLLFNNAGAEGTPGPLVETPAQGIEDILATNVTGVLLVLKHALPALLAHGTGVVVNTASYIGTVMPFPVALPYGASKAAVLSITRGLAADPARQQDQLRVFAVCPWTTDTPMIDRLAGGNPKAKQQFATVNPSGQLATAANVAQVVVALFAGEADLPSGEAVLVDHGGATSRVQPMRYE</sequence>
<evidence type="ECO:0000256" key="2">
    <source>
        <dbReference type="ARBA" id="ARBA00023002"/>
    </source>
</evidence>
<dbReference type="PANTHER" id="PTHR24321:SF8">
    <property type="entry name" value="ESTRADIOL 17-BETA-DEHYDROGENASE 8-RELATED"/>
    <property type="match status" value="1"/>
</dbReference>
<keyword evidence="3" id="KW-0520">NAD</keyword>
<dbReference type="InterPro" id="IPR036291">
    <property type="entry name" value="NAD(P)-bd_dom_sf"/>
</dbReference>
<evidence type="ECO:0000259" key="4">
    <source>
        <dbReference type="SMART" id="SM00822"/>
    </source>
</evidence>
<evidence type="ECO:0000313" key="5">
    <source>
        <dbReference type="EMBL" id="NML65180.1"/>
    </source>
</evidence>
<dbReference type="Pfam" id="PF13561">
    <property type="entry name" value="adh_short_C2"/>
    <property type="match status" value="1"/>
</dbReference>
<feature type="domain" description="Ketoreductase" evidence="4">
    <location>
        <begin position="8"/>
        <end position="193"/>
    </location>
</feature>